<feature type="region of interest" description="Disordered" evidence="7">
    <location>
        <begin position="1"/>
        <end position="44"/>
    </location>
</feature>
<feature type="domain" description="Peptidase M16 N-terminal" evidence="9">
    <location>
        <begin position="207"/>
        <end position="344"/>
    </location>
</feature>
<evidence type="ECO:0000256" key="2">
    <source>
        <dbReference type="ARBA" id="ARBA00022670"/>
    </source>
</evidence>
<keyword evidence="8" id="KW-0812">Transmembrane</keyword>
<reference evidence="13" key="1">
    <citation type="submission" date="2013-04" db="EMBL/GenBank/DDBJ databases">
        <title>The Genome Sequence of Fonticula alba ATCC 38817.</title>
        <authorList>
            <consortium name="The Broad Institute Genomics Platform"/>
            <person name="Russ C."/>
            <person name="Cuomo C."/>
            <person name="Burger G."/>
            <person name="Gray M.W."/>
            <person name="Holland P.W.H."/>
            <person name="King N."/>
            <person name="Lang F.B.F."/>
            <person name="Roger A.J."/>
            <person name="Ruiz-Trillo I."/>
            <person name="Brown M."/>
            <person name="Walker B."/>
            <person name="Young S."/>
            <person name="Zeng Q."/>
            <person name="Gargeya S."/>
            <person name="Fitzgerald M."/>
            <person name="Haas B."/>
            <person name="Abouelleil A."/>
            <person name="Allen A.W."/>
            <person name="Alvarado L."/>
            <person name="Arachchi H.M."/>
            <person name="Berlin A.M."/>
            <person name="Chapman S.B."/>
            <person name="Gainer-Dewar J."/>
            <person name="Goldberg J."/>
            <person name="Griggs A."/>
            <person name="Gujja S."/>
            <person name="Hansen M."/>
            <person name="Howarth C."/>
            <person name="Imamovic A."/>
            <person name="Ireland A."/>
            <person name="Larimer J."/>
            <person name="McCowan C."/>
            <person name="Murphy C."/>
            <person name="Pearson M."/>
            <person name="Poon T.W."/>
            <person name="Priest M."/>
            <person name="Roberts A."/>
            <person name="Saif S."/>
            <person name="Shea T."/>
            <person name="Sisk P."/>
            <person name="Sykes S."/>
            <person name="Wortman J."/>
            <person name="Nusbaum C."/>
            <person name="Birren B."/>
        </authorList>
    </citation>
    <scope>NUCLEOTIDE SEQUENCE [LARGE SCALE GENOMIC DNA]</scope>
    <source>
        <strain evidence="13">ATCC 38817</strain>
    </source>
</reference>
<feature type="compositionally biased region" description="Low complexity" evidence="7">
    <location>
        <begin position="627"/>
        <end position="649"/>
    </location>
</feature>
<feature type="compositionally biased region" description="Low complexity" evidence="7">
    <location>
        <begin position="1190"/>
        <end position="1204"/>
    </location>
</feature>
<dbReference type="FunFam" id="3.30.830.10:FF:000005">
    <property type="entry name" value="nardilysin isoform X1"/>
    <property type="match status" value="1"/>
</dbReference>
<dbReference type="Pfam" id="PF16187">
    <property type="entry name" value="Peptidase_M16_M"/>
    <property type="match status" value="1"/>
</dbReference>
<dbReference type="RefSeq" id="XP_009496921.1">
    <property type="nucleotide sequence ID" value="XM_009498646.1"/>
</dbReference>
<keyword evidence="14" id="KW-1185">Reference proteome</keyword>
<evidence type="ECO:0000256" key="4">
    <source>
        <dbReference type="ARBA" id="ARBA00022801"/>
    </source>
</evidence>
<sequence>MHVPVLAKDSPAIAPPPQALCPSNTTSLPVADPQRPRPGRHRHRRPATAVLVSSIGLLVLSLVALSAAAAHSGLSFFSSTESSPLGCLHDTTCGGMLTHLAASGSWIPRSGLHRLSASPSVVFLTHRDRRATHTAPRLQFSPFSSVSGSGSGSSAASSSFSAGSSSSSSAAMSAASDSGSCPSGILQPLTDERLYRYLTLPSNSLRAVLVSDPSADRAAVAMDVHVGSLADPVTIPGLAHFLEHMLFLGTEKFPDESAYSDYLAKHGGSSNAYTALEHTNYHLDVAPTHLEGAIDRFAQFFTSPLFSASGTERELLAVESENQKNLQSDAWRQFQLERSLASPDHPYFKFSTGNRATLSVVPQSQQIDTRAELLSFYAKHYSSDLMSLCIVGSNSLDELEDWTRKYFSGVPKRESSSRPIYDPEPYPASHLMRKVRVVPVNDQRTMRINWPTFPPTTAENYGARHSWYISHLLGHEGPGSALALLMEKGYATSLSSGSSSSSSSFDILSMSIELTPSGLENADEVAGIIFDYVSLLQRSGPQAWIWDENKLLADMQFKFLEPQNPMSHAIATTSGMQIYQPEDVVAGPYIHKAYDPELITRALESLSPRKAIIFLVSSDFADEASAALSASESEGTSGTSTPTPVGPGTWHKERWYGTQHSVEPFSESLLARLESTTPNPGLALPEPNAFIPTNFDILEPTTSSEMTMYPTLVLDTPRNRLWYKKDNTFNIPKASASFMIRTPLNYATPRFAVATSLLTQLIRDDLTTFSYSASLAGLDYKFDNKLDFLELNLSGYNDRQLVFLESILDRIVNFKINPERFVVLKERLNRALINASRTHPYMLAFRETSRALHKIQFSDHQLRAALIGGEEYRAVESNIPSEVDLTEPGITFEFISSLLPQLLKTFCIDGLIIGNHSTESAVAMAKLVEDKLLSVNAGAPDAGEAYPRPPARTQLILPKAAHYALLQPLADKSETNSALLTTYNFGPSSTDDQSLRLRAAILVIAQIIKSPAFNQLRTKEQLGYVVHSDVSFGSGSAGLKILVQSAVRTPGYIGSRVRAFMRRALVTEFETLSDESFQAYVDAVKALVAEKDKRLGQEAARWWSSIVAGHTFFDQVDHLLAALDSVTKEEVTSLFRTNVVEADSSSSLTIAMVSHVDPVPVVATPTSSTSGDLASPRADGDEAPVEAAHSSVPSSTGASTTSPTLADAYVEPEEDPSVSALGEEITDLSKFRTRFPVYQPPAPRSPGLVLLEKYRTTATSQ</sequence>
<gene>
    <name evidence="13" type="ORF">H696_04782</name>
</gene>
<dbReference type="PANTHER" id="PTHR43690">
    <property type="entry name" value="NARDILYSIN"/>
    <property type="match status" value="1"/>
</dbReference>
<evidence type="ECO:0000256" key="3">
    <source>
        <dbReference type="ARBA" id="ARBA00022723"/>
    </source>
</evidence>
<dbReference type="GO" id="GO:0005739">
    <property type="term" value="C:mitochondrion"/>
    <property type="evidence" value="ECO:0007669"/>
    <property type="project" value="TreeGrafter"/>
</dbReference>
<evidence type="ECO:0000256" key="8">
    <source>
        <dbReference type="SAM" id="Phobius"/>
    </source>
</evidence>
<dbReference type="InterPro" id="IPR001431">
    <property type="entry name" value="Pept_M16_Zn_BS"/>
</dbReference>
<dbReference type="InterPro" id="IPR011765">
    <property type="entry name" value="Pept_M16_N"/>
</dbReference>
<dbReference type="InterPro" id="IPR011249">
    <property type="entry name" value="Metalloenz_LuxS/M16"/>
</dbReference>
<dbReference type="Pfam" id="PF00675">
    <property type="entry name" value="Peptidase_M16"/>
    <property type="match status" value="1"/>
</dbReference>
<evidence type="ECO:0000259" key="12">
    <source>
        <dbReference type="Pfam" id="PF22456"/>
    </source>
</evidence>
<dbReference type="OMA" id="WIFDEMK"/>
<dbReference type="EMBL" id="KB932208">
    <property type="protein sequence ID" value="KCV68489.1"/>
    <property type="molecule type" value="Genomic_DNA"/>
</dbReference>
<accession>A0A058Z2K1</accession>
<evidence type="ECO:0000313" key="14">
    <source>
        <dbReference type="Proteomes" id="UP000030693"/>
    </source>
</evidence>
<dbReference type="Gene3D" id="3.30.830.10">
    <property type="entry name" value="Metalloenzyme, LuxS/M16 peptidase-like"/>
    <property type="match status" value="4"/>
</dbReference>
<dbReference type="GO" id="GO:0051603">
    <property type="term" value="P:proteolysis involved in protein catabolic process"/>
    <property type="evidence" value="ECO:0007669"/>
    <property type="project" value="TreeGrafter"/>
</dbReference>
<dbReference type="PROSITE" id="PS00143">
    <property type="entry name" value="INSULINASE"/>
    <property type="match status" value="1"/>
</dbReference>
<organism evidence="13">
    <name type="scientific">Fonticula alba</name>
    <name type="common">Slime mold</name>
    <dbReference type="NCBI Taxonomy" id="691883"/>
    <lineage>
        <taxon>Eukaryota</taxon>
        <taxon>Rotosphaerida</taxon>
        <taxon>Fonticulaceae</taxon>
        <taxon>Fonticula</taxon>
    </lineage>
</organism>
<dbReference type="FunFam" id="3.30.830.10:FF:000004">
    <property type="entry name" value="Putative insulin-degrading enzyme"/>
    <property type="match status" value="1"/>
</dbReference>
<evidence type="ECO:0000259" key="10">
    <source>
        <dbReference type="Pfam" id="PF05193"/>
    </source>
</evidence>
<feature type="domain" description="Peptidase M16 C-terminal" evidence="10">
    <location>
        <begin position="369"/>
        <end position="550"/>
    </location>
</feature>
<dbReference type="eggNOG" id="KOG0959">
    <property type="taxonomic scope" value="Eukaryota"/>
</dbReference>
<feature type="region of interest" description="Disordered" evidence="7">
    <location>
        <begin position="627"/>
        <end position="652"/>
    </location>
</feature>
<keyword evidence="8" id="KW-0472">Membrane</keyword>
<name>A0A058Z2K1_FONAL</name>
<keyword evidence="2" id="KW-0645">Protease</keyword>
<dbReference type="OrthoDB" id="952271at2759"/>
<feature type="transmembrane region" description="Helical" evidence="8">
    <location>
        <begin position="47"/>
        <end position="70"/>
    </location>
</feature>
<keyword evidence="6" id="KW-0482">Metalloprotease</keyword>
<keyword evidence="5" id="KW-0862">Zinc</keyword>
<dbReference type="SUPFAM" id="SSF63411">
    <property type="entry name" value="LuxS/MPP-like metallohydrolase"/>
    <property type="match status" value="4"/>
</dbReference>
<dbReference type="GO" id="GO:0043171">
    <property type="term" value="P:peptide catabolic process"/>
    <property type="evidence" value="ECO:0007669"/>
    <property type="project" value="TreeGrafter"/>
</dbReference>
<dbReference type="AlphaFoldDB" id="A0A058Z2K1"/>
<evidence type="ECO:0000259" key="11">
    <source>
        <dbReference type="Pfam" id="PF16187"/>
    </source>
</evidence>
<evidence type="ECO:0000256" key="5">
    <source>
        <dbReference type="ARBA" id="ARBA00022833"/>
    </source>
</evidence>
<evidence type="ECO:0000256" key="6">
    <source>
        <dbReference type="ARBA" id="ARBA00023049"/>
    </source>
</evidence>
<dbReference type="STRING" id="691883.A0A058Z2K1"/>
<feature type="domain" description="Coenzyme PQQ synthesis protein F-like C-terminal lobe" evidence="12">
    <location>
        <begin position="1004"/>
        <end position="1103"/>
    </location>
</feature>
<proteinExistence type="inferred from homology"/>
<evidence type="ECO:0000259" key="9">
    <source>
        <dbReference type="Pfam" id="PF00675"/>
    </source>
</evidence>
<protein>
    <recommendedName>
        <fullName evidence="15">Insulysin</fullName>
    </recommendedName>
</protein>
<feature type="region of interest" description="Disordered" evidence="7">
    <location>
        <begin position="1163"/>
        <end position="1219"/>
    </location>
</feature>
<comment type="similarity">
    <text evidence="1">Belongs to the peptidase M16 family.</text>
</comment>
<keyword evidence="4" id="KW-0378">Hydrolase</keyword>
<evidence type="ECO:0000313" key="13">
    <source>
        <dbReference type="EMBL" id="KCV68489.1"/>
    </source>
</evidence>
<dbReference type="InterPro" id="IPR050626">
    <property type="entry name" value="Peptidase_M16"/>
</dbReference>
<keyword evidence="8" id="KW-1133">Transmembrane helix</keyword>
<dbReference type="InterPro" id="IPR054734">
    <property type="entry name" value="PqqF-like_C_4"/>
</dbReference>
<dbReference type="GO" id="GO:0004222">
    <property type="term" value="F:metalloendopeptidase activity"/>
    <property type="evidence" value="ECO:0007669"/>
    <property type="project" value="InterPro"/>
</dbReference>
<dbReference type="Proteomes" id="UP000030693">
    <property type="component" value="Unassembled WGS sequence"/>
</dbReference>
<dbReference type="InterPro" id="IPR007863">
    <property type="entry name" value="Peptidase_M16_C"/>
</dbReference>
<dbReference type="Pfam" id="PF22456">
    <property type="entry name" value="PqqF-like_C_4"/>
    <property type="match status" value="1"/>
</dbReference>
<evidence type="ECO:0008006" key="15">
    <source>
        <dbReference type="Google" id="ProtNLM"/>
    </source>
</evidence>
<dbReference type="MEROPS" id="M16.008"/>
<dbReference type="GO" id="GO:0046872">
    <property type="term" value="F:metal ion binding"/>
    <property type="evidence" value="ECO:0007669"/>
    <property type="project" value="UniProtKB-KW"/>
</dbReference>
<dbReference type="GeneID" id="20529507"/>
<feature type="domain" description="Peptidase M16 middle/third" evidence="11">
    <location>
        <begin position="557"/>
        <end position="864"/>
    </location>
</feature>
<dbReference type="Pfam" id="PF05193">
    <property type="entry name" value="Peptidase_M16_C"/>
    <property type="match status" value="1"/>
</dbReference>
<dbReference type="InterPro" id="IPR032632">
    <property type="entry name" value="Peptidase_M16_M"/>
</dbReference>
<dbReference type="PANTHER" id="PTHR43690:SF18">
    <property type="entry name" value="INSULIN-DEGRADING ENZYME-RELATED"/>
    <property type="match status" value="1"/>
</dbReference>
<evidence type="ECO:0000256" key="1">
    <source>
        <dbReference type="ARBA" id="ARBA00007261"/>
    </source>
</evidence>
<evidence type="ECO:0000256" key="7">
    <source>
        <dbReference type="SAM" id="MobiDB-lite"/>
    </source>
</evidence>
<keyword evidence="3" id="KW-0479">Metal-binding</keyword>
<dbReference type="GO" id="GO:0005829">
    <property type="term" value="C:cytosol"/>
    <property type="evidence" value="ECO:0007669"/>
    <property type="project" value="TreeGrafter"/>
</dbReference>